<reference evidence="1" key="1">
    <citation type="submission" date="2023-06" db="EMBL/GenBank/DDBJ databases">
        <authorList>
            <consortium name="Lawrence Berkeley National Laboratory"/>
            <person name="Ahrendt S."/>
            <person name="Sahu N."/>
            <person name="Indic B."/>
            <person name="Wong-Bajracharya J."/>
            <person name="Merenyi Z."/>
            <person name="Ke H.-M."/>
            <person name="Monk M."/>
            <person name="Kocsube S."/>
            <person name="Drula E."/>
            <person name="Lipzen A."/>
            <person name="Balint B."/>
            <person name="Henrissat B."/>
            <person name="Andreopoulos B."/>
            <person name="Martin F.M."/>
            <person name="Harder C.B."/>
            <person name="Rigling D."/>
            <person name="Ford K.L."/>
            <person name="Foster G.D."/>
            <person name="Pangilinan J."/>
            <person name="Papanicolaou A."/>
            <person name="Barry K."/>
            <person name="LaButti K."/>
            <person name="Viragh M."/>
            <person name="Koriabine M."/>
            <person name="Yan M."/>
            <person name="Riley R."/>
            <person name="Champramary S."/>
            <person name="Plett K.L."/>
            <person name="Tsai I.J."/>
            <person name="Slot J."/>
            <person name="Sipos G."/>
            <person name="Plett J."/>
            <person name="Nagy L.G."/>
            <person name="Grigoriev I.V."/>
        </authorList>
    </citation>
    <scope>NUCLEOTIDE SEQUENCE</scope>
    <source>
        <strain evidence="1">ICMP 16352</strain>
    </source>
</reference>
<dbReference type="Pfam" id="PF18758">
    <property type="entry name" value="KDZ"/>
    <property type="match status" value="1"/>
</dbReference>
<name>A0AA39P4X9_9AGAR</name>
<protein>
    <submittedName>
        <fullName evidence="1">Uncharacterized protein</fullName>
    </submittedName>
</protein>
<accession>A0AA39P4X9</accession>
<evidence type="ECO:0000313" key="1">
    <source>
        <dbReference type="EMBL" id="KAK0477652.1"/>
    </source>
</evidence>
<keyword evidence="2" id="KW-1185">Reference proteome</keyword>
<dbReference type="AlphaFoldDB" id="A0AA39P4X9"/>
<sequence>MMKIEEYIYLLEPHRQTVGSGLLIYFAFVCHGFIPCAPKRPGIVITLHTMDIFHATTLCCPQMSVQGFVQTLWSIREQFSICYDVYIAILEGVEHQIMKNLSHEDVDWCLKNCCSACTFELEGEAQMEFSMFRAMDGNDLLKRVPRSKLVESLDGGRVSIEREDTWDGGRSYVLSRSMVDIWSKEAIGDVDAPLPDEITPCEEHWKNMSDDRLGYDIGCKFCGTVNQSPLGELARHKKLRVLVGLFHGHTHNRLCLEDLETLEPFFSKLNMLAGVIQYASRFHHCQRITWYLKHIDCFESFEHLKIIKTYPALQKSMCELGIEDEKEFDLWLKEVYLSGLQREPPEETVEMEYFSRLGQGSSKSKGLMETAQRQLLEKQLQELEHLQDLEQSLNISPDEHWTVGCAKWIENEQRVAMQTYHQHLDCLESLVISRIFELTKMNMLHTVVEYAFLSDFDLLHDVQQDMSRHKWATPAGHKAMDTYFKICCAKEEIKRLNIEIRCVITYMHVEDAYLQRYEKSTAITSPALALQVSHY</sequence>
<evidence type="ECO:0000313" key="2">
    <source>
        <dbReference type="Proteomes" id="UP001175227"/>
    </source>
</evidence>
<comment type="caution">
    <text evidence="1">The sequence shown here is derived from an EMBL/GenBank/DDBJ whole genome shotgun (WGS) entry which is preliminary data.</text>
</comment>
<dbReference type="Proteomes" id="UP001175227">
    <property type="component" value="Unassembled WGS sequence"/>
</dbReference>
<dbReference type="EMBL" id="JAUEPR010000016">
    <property type="protein sequence ID" value="KAK0477652.1"/>
    <property type="molecule type" value="Genomic_DNA"/>
</dbReference>
<dbReference type="InterPro" id="IPR040521">
    <property type="entry name" value="KDZ"/>
</dbReference>
<gene>
    <name evidence="1" type="ORF">IW261DRAFT_1551930</name>
</gene>
<proteinExistence type="predicted"/>
<organism evidence="1 2">
    <name type="scientific">Armillaria novae-zelandiae</name>
    <dbReference type="NCBI Taxonomy" id="153914"/>
    <lineage>
        <taxon>Eukaryota</taxon>
        <taxon>Fungi</taxon>
        <taxon>Dikarya</taxon>
        <taxon>Basidiomycota</taxon>
        <taxon>Agaricomycotina</taxon>
        <taxon>Agaricomycetes</taxon>
        <taxon>Agaricomycetidae</taxon>
        <taxon>Agaricales</taxon>
        <taxon>Marasmiineae</taxon>
        <taxon>Physalacriaceae</taxon>
        <taxon>Armillaria</taxon>
    </lineage>
</organism>